<sequence>MEESLSLWALFASSFISSTLLPGGSELVVVALVMNDIAEPATVWFVATTGNVLGGISSWCVGRWLVYKFEGSKNTNSRLNPRAIERVRQWGGPVLLLSWVPVIGDPLCVAAGWLKIHFITAIIFITIGKALRYAVIVWLV</sequence>
<accession>A0A3B0ZQX3</accession>
<dbReference type="Pfam" id="PF09335">
    <property type="entry name" value="VTT_dom"/>
    <property type="match status" value="1"/>
</dbReference>
<dbReference type="PANTHER" id="PTHR42709:SF4">
    <property type="entry name" value="INNER MEMBRANE PROTEIN YQAA"/>
    <property type="match status" value="1"/>
</dbReference>
<dbReference type="InterPro" id="IPR032816">
    <property type="entry name" value="VTT_dom"/>
</dbReference>
<dbReference type="AlphaFoldDB" id="A0A3B0ZQX3"/>
<dbReference type="EMBL" id="UOFO01000027">
    <property type="protein sequence ID" value="VAW83814.1"/>
    <property type="molecule type" value="Genomic_DNA"/>
</dbReference>
<gene>
    <name evidence="3" type="ORF">MNBD_GAMMA16-1237</name>
</gene>
<proteinExistence type="predicted"/>
<evidence type="ECO:0000259" key="2">
    <source>
        <dbReference type="Pfam" id="PF09335"/>
    </source>
</evidence>
<dbReference type="PANTHER" id="PTHR42709">
    <property type="entry name" value="ALKALINE PHOSPHATASE LIKE PROTEIN"/>
    <property type="match status" value="1"/>
</dbReference>
<feature type="transmembrane region" description="Helical" evidence="1">
    <location>
        <begin position="43"/>
        <end position="66"/>
    </location>
</feature>
<evidence type="ECO:0000313" key="3">
    <source>
        <dbReference type="EMBL" id="VAW83814.1"/>
    </source>
</evidence>
<keyword evidence="1" id="KW-0472">Membrane</keyword>
<keyword evidence="1" id="KW-0812">Transmembrane</keyword>
<protein>
    <recommendedName>
        <fullName evidence="2">VTT domain-containing protein</fullName>
    </recommendedName>
</protein>
<organism evidence="3">
    <name type="scientific">hydrothermal vent metagenome</name>
    <dbReference type="NCBI Taxonomy" id="652676"/>
    <lineage>
        <taxon>unclassified sequences</taxon>
        <taxon>metagenomes</taxon>
        <taxon>ecological metagenomes</taxon>
    </lineage>
</organism>
<reference evidence="3" key="1">
    <citation type="submission" date="2018-06" db="EMBL/GenBank/DDBJ databases">
        <authorList>
            <person name="Zhirakovskaya E."/>
        </authorList>
    </citation>
    <scope>NUCLEOTIDE SEQUENCE</scope>
</reference>
<dbReference type="InterPro" id="IPR051311">
    <property type="entry name" value="DedA_domain"/>
</dbReference>
<keyword evidence="1" id="KW-1133">Transmembrane helix</keyword>
<evidence type="ECO:0000256" key="1">
    <source>
        <dbReference type="SAM" id="Phobius"/>
    </source>
</evidence>
<name>A0A3B0ZQX3_9ZZZZ</name>
<feature type="transmembrane region" description="Helical" evidence="1">
    <location>
        <begin position="87"/>
        <end position="104"/>
    </location>
</feature>
<feature type="transmembrane region" description="Helical" evidence="1">
    <location>
        <begin position="116"/>
        <end position="139"/>
    </location>
</feature>
<feature type="domain" description="VTT" evidence="2">
    <location>
        <begin position="33"/>
        <end position="138"/>
    </location>
</feature>